<keyword evidence="11" id="KW-0812">Transmembrane</keyword>
<dbReference type="Gene3D" id="3.60.10.10">
    <property type="entry name" value="Endonuclease/exonuclease/phosphatase"/>
    <property type="match status" value="1"/>
</dbReference>
<evidence type="ECO:0000256" key="9">
    <source>
        <dbReference type="ARBA" id="ARBA00049346"/>
    </source>
</evidence>
<dbReference type="SUPFAM" id="SSF56219">
    <property type="entry name" value="DNase I-like"/>
    <property type="match status" value="1"/>
</dbReference>
<dbReference type="RefSeq" id="XP_007516131.3">
    <property type="nucleotide sequence ID" value="XM_007516069.3"/>
</dbReference>
<organism evidence="13 14">
    <name type="scientific">Erinaceus europaeus</name>
    <name type="common">Western European hedgehog</name>
    <dbReference type="NCBI Taxonomy" id="9365"/>
    <lineage>
        <taxon>Eukaryota</taxon>
        <taxon>Metazoa</taxon>
        <taxon>Chordata</taxon>
        <taxon>Craniata</taxon>
        <taxon>Vertebrata</taxon>
        <taxon>Euteleostomi</taxon>
        <taxon>Mammalia</taxon>
        <taxon>Eutheria</taxon>
        <taxon>Laurasiatheria</taxon>
        <taxon>Eulipotyphla</taxon>
        <taxon>Erinaceidae</taxon>
        <taxon>Erinaceinae</taxon>
        <taxon>Erinaceus</taxon>
    </lineage>
</organism>
<sequence>MALGPWARVQRRSRLGSPCNRGAVPEGLGRAFEDRVPFAFLLFSATAAPPVRRGHRAGPPAHAQRHWTQPLQGGALRWRHVALTSVTPLLLQRKHQRPLTSMNESPGGMQPPPVWPPSPDALRPSPFPHPALHALHTLARALLFPSYWLLDQLLLYLAPYPQPRPCSRSVLRAIASSIVVLLLLASLPLALPSLLLWLLLQAWRRPFCYQPPPHCWTPPAPWRPRDEPARCFGFLSANVCLLPNGPARFNNLQHSQQRATAVGTVLLAHLQGSCYGATGCSPQALGTLGGALTSKVPAGLDFVCLQEVFDLRASRRLVRSLAPHLGPVLYDVGTFGLQSGPYLKLLSSGLLLASRYPLLRAAFRAFPDARQEDALASKGLLSAQAQLGFLDRRRIVGFLHCTHLVAQREDGPLRCKQMTQLLEWVKQFEAESRQSDEEVAFSVFLGDLNFDNCSPENALEQEHPLFCHFRDPCRLGVRQDQPWALGTLLNTSTLHHSVACSPEMLYKALEQEEGRHHYMAGPLGGDHPSKSWRGRRLDYIMYREMPRSSLSPEVEQVTFSTALAGLTDHLAVGLRLRVSTTA</sequence>
<comment type="pathway">
    <text evidence="1">Lipid metabolism; sphingolipid metabolism.</text>
</comment>
<dbReference type="Pfam" id="PF03372">
    <property type="entry name" value="Exo_endo_phos"/>
    <property type="match status" value="1"/>
</dbReference>
<comment type="pathway">
    <text evidence="2">Sphingolipid metabolism.</text>
</comment>
<comment type="similarity">
    <text evidence="3">Belongs to the neutral sphingomyelinase family.</text>
</comment>
<dbReference type="GO" id="GO:0004767">
    <property type="term" value="F:sphingomyelin phosphodiesterase activity"/>
    <property type="evidence" value="ECO:0007669"/>
    <property type="project" value="UniProtKB-EC"/>
</dbReference>
<reference evidence="14" key="2">
    <citation type="submission" date="2025-08" db="UniProtKB">
        <authorList>
            <consortium name="RefSeq"/>
        </authorList>
    </citation>
    <scope>IDENTIFICATION</scope>
</reference>
<dbReference type="PANTHER" id="PTHR16320">
    <property type="entry name" value="SPHINGOMYELINASE FAMILY MEMBER"/>
    <property type="match status" value="1"/>
</dbReference>
<proteinExistence type="inferred from homology"/>
<dbReference type="PANTHER" id="PTHR16320:SF9">
    <property type="entry name" value="SPHINGOMYELIN PHOSPHODIESTERASE 5"/>
    <property type="match status" value="1"/>
</dbReference>
<dbReference type="EC" id="3.1.4.12" evidence="4"/>
<evidence type="ECO:0000256" key="2">
    <source>
        <dbReference type="ARBA" id="ARBA00004991"/>
    </source>
</evidence>
<dbReference type="InterPro" id="IPR038772">
    <property type="entry name" value="Sph/SMPD2-like"/>
</dbReference>
<evidence type="ECO:0000256" key="10">
    <source>
        <dbReference type="SAM" id="MobiDB-lite"/>
    </source>
</evidence>
<evidence type="ECO:0000256" key="4">
    <source>
        <dbReference type="ARBA" id="ARBA00012369"/>
    </source>
</evidence>
<keyword evidence="11" id="KW-1133">Transmembrane helix</keyword>
<feature type="region of interest" description="Disordered" evidence="10">
    <location>
        <begin position="97"/>
        <end position="116"/>
    </location>
</feature>
<dbReference type="InterPro" id="IPR005135">
    <property type="entry name" value="Endo/exonuclease/phosphatase"/>
</dbReference>
<evidence type="ECO:0000256" key="6">
    <source>
        <dbReference type="ARBA" id="ARBA00047675"/>
    </source>
</evidence>
<evidence type="ECO:0000313" key="13">
    <source>
        <dbReference type="Proteomes" id="UP001652624"/>
    </source>
</evidence>
<dbReference type="OrthoDB" id="40902at2759"/>
<feature type="transmembrane region" description="Helical" evidence="11">
    <location>
        <begin position="170"/>
        <end position="200"/>
    </location>
</feature>
<comment type="catalytic activity">
    <reaction evidence="7">
        <text>1-hexadecanoyl-sn-glycero-3-phosphocholine + H2O = 1-hexadecanoyl-sn-glycerol + phosphocholine + H(+)</text>
        <dbReference type="Rhea" id="RHEA:41119"/>
        <dbReference type="ChEBI" id="CHEBI:15377"/>
        <dbReference type="ChEBI" id="CHEBI:15378"/>
        <dbReference type="ChEBI" id="CHEBI:72998"/>
        <dbReference type="ChEBI" id="CHEBI:75542"/>
        <dbReference type="ChEBI" id="CHEBI:295975"/>
    </reaction>
    <physiologicalReaction direction="left-to-right" evidence="7">
        <dbReference type="Rhea" id="RHEA:41120"/>
    </physiologicalReaction>
</comment>
<dbReference type="GO" id="GO:0005737">
    <property type="term" value="C:cytoplasm"/>
    <property type="evidence" value="ECO:0007669"/>
    <property type="project" value="TreeGrafter"/>
</dbReference>
<dbReference type="InterPro" id="IPR036691">
    <property type="entry name" value="Endo/exonu/phosph_ase_sf"/>
</dbReference>
<dbReference type="eggNOG" id="ENOG502QVRH">
    <property type="taxonomic scope" value="Eukaryota"/>
</dbReference>
<comment type="catalytic activity">
    <reaction evidence="9">
        <text>1-O-octadecyl-sn-glycero-3-phosphocholine + H2O = 1-O-octadecyl-sn-glycerol + phosphocholine + H(+)</text>
        <dbReference type="Rhea" id="RHEA:39923"/>
        <dbReference type="ChEBI" id="CHEBI:15377"/>
        <dbReference type="ChEBI" id="CHEBI:15378"/>
        <dbReference type="ChEBI" id="CHEBI:74001"/>
        <dbReference type="ChEBI" id="CHEBI:75216"/>
        <dbReference type="ChEBI" id="CHEBI:295975"/>
    </reaction>
    <physiologicalReaction direction="left-to-right" evidence="9">
        <dbReference type="Rhea" id="RHEA:39924"/>
    </physiologicalReaction>
</comment>
<comment type="catalytic activity">
    <reaction evidence="8">
        <text>an N-(acyl)-sphingosylphosphocholine + H2O = an N-acyl-sphingoid base + phosphocholine + H(+)</text>
        <dbReference type="Rhea" id="RHEA:45300"/>
        <dbReference type="ChEBI" id="CHEBI:15377"/>
        <dbReference type="ChEBI" id="CHEBI:15378"/>
        <dbReference type="ChEBI" id="CHEBI:64583"/>
        <dbReference type="ChEBI" id="CHEBI:83273"/>
        <dbReference type="ChEBI" id="CHEBI:295975"/>
    </reaction>
    <physiologicalReaction direction="left-to-right" evidence="8">
        <dbReference type="Rhea" id="RHEA:45301"/>
    </physiologicalReaction>
</comment>
<name>A0A1S2Z9X4_ERIEU</name>
<evidence type="ECO:0000256" key="3">
    <source>
        <dbReference type="ARBA" id="ARBA00006335"/>
    </source>
</evidence>
<keyword evidence="11" id="KW-0472">Membrane</keyword>
<evidence type="ECO:0000313" key="14">
    <source>
        <dbReference type="RefSeq" id="XP_007516131.3"/>
    </source>
</evidence>
<dbReference type="Proteomes" id="UP001652624">
    <property type="component" value="Chromosome 1"/>
</dbReference>
<evidence type="ECO:0000256" key="11">
    <source>
        <dbReference type="SAM" id="Phobius"/>
    </source>
</evidence>
<keyword evidence="13" id="KW-1185">Reference proteome</keyword>
<keyword evidence="5" id="KW-0443">Lipid metabolism</keyword>
<dbReference type="AlphaFoldDB" id="A0A1S2Z9X4"/>
<protein>
    <recommendedName>
        <fullName evidence="4">sphingomyelin phosphodiesterase</fullName>
        <ecNumber evidence="4">3.1.4.12</ecNumber>
    </recommendedName>
</protein>
<evidence type="ECO:0000256" key="1">
    <source>
        <dbReference type="ARBA" id="ARBA00004760"/>
    </source>
</evidence>
<comment type="catalytic activity">
    <reaction evidence="6">
        <text>a sphingosylphosphocholine + H2O = a sphingoid base + phosphocholine + H(+)</text>
        <dbReference type="Rhea" id="RHEA:45296"/>
        <dbReference type="ChEBI" id="CHEBI:15377"/>
        <dbReference type="ChEBI" id="CHEBI:15378"/>
        <dbReference type="ChEBI" id="CHEBI:84410"/>
        <dbReference type="ChEBI" id="CHEBI:85171"/>
        <dbReference type="ChEBI" id="CHEBI:295975"/>
    </reaction>
    <physiologicalReaction direction="left-to-right" evidence="6">
        <dbReference type="Rhea" id="RHEA:45297"/>
    </physiologicalReaction>
</comment>
<feature type="domain" description="Endonuclease/exonuclease/phosphatase" evidence="12">
    <location>
        <begin position="291"/>
        <end position="544"/>
    </location>
</feature>
<evidence type="ECO:0000256" key="8">
    <source>
        <dbReference type="ARBA" id="ARBA00048325"/>
    </source>
</evidence>
<dbReference type="GO" id="GO:0016020">
    <property type="term" value="C:membrane"/>
    <property type="evidence" value="ECO:0007669"/>
    <property type="project" value="GOC"/>
</dbReference>
<gene>
    <name evidence="14" type="primary">LOC103107293</name>
</gene>
<dbReference type="GeneID" id="103107293"/>
<evidence type="ECO:0000256" key="5">
    <source>
        <dbReference type="ARBA" id="ARBA00022919"/>
    </source>
</evidence>
<reference evidence="13" key="1">
    <citation type="submission" date="2025-05" db="UniProtKB">
        <authorList>
            <consortium name="RefSeq"/>
        </authorList>
    </citation>
    <scope>NUCLEOTIDE SEQUENCE [LARGE SCALE GENOMIC DNA]</scope>
</reference>
<evidence type="ECO:0000256" key="7">
    <source>
        <dbReference type="ARBA" id="ARBA00048209"/>
    </source>
</evidence>
<dbReference type="GO" id="GO:0006684">
    <property type="term" value="P:sphingomyelin metabolic process"/>
    <property type="evidence" value="ECO:0007669"/>
    <property type="project" value="TreeGrafter"/>
</dbReference>
<accession>A0A1S2Z9X4</accession>
<keyword evidence="5" id="KW-0746">Sphingolipid metabolism</keyword>
<evidence type="ECO:0000259" key="12">
    <source>
        <dbReference type="Pfam" id="PF03372"/>
    </source>
</evidence>